<feature type="coiled-coil region" evidence="1">
    <location>
        <begin position="602"/>
        <end position="629"/>
    </location>
</feature>
<dbReference type="PANTHER" id="PTHR47242:SF1">
    <property type="entry name" value="TRAF-LIKE FAMILY PROTEIN"/>
    <property type="match status" value="1"/>
</dbReference>
<evidence type="ECO:0000256" key="1">
    <source>
        <dbReference type="SAM" id="Coils"/>
    </source>
</evidence>
<gene>
    <name evidence="3" type="ORF">B296_00046637</name>
</gene>
<evidence type="ECO:0000313" key="4">
    <source>
        <dbReference type="Proteomes" id="UP000287651"/>
    </source>
</evidence>
<name>A0A426Z375_ENSVE</name>
<dbReference type="EMBL" id="AMZH03008693">
    <property type="protein sequence ID" value="RRT58427.1"/>
    <property type="molecule type" value="Genomic_DNA"/>
</dbReference>
<dbReference type="AlphaFoldDB" id="A0A426Z375"/>
<proteinExistence type="predicted"/>
<feature type="compositionally biased region" description="Low complexity" evidence="2">
    <location>
        <begin position="231"/>
        <end position="251"/>
    </location>
</feature>
<evidence type="ECO:0000256" key="2">
    <source>
        <dbReference type="SAM" id="MobiDB-lite"/>
    </source>
</evidence>
<evidence type="ECO:0000313" key="3">
    <source>
        <dbReference type="EMBL" id="RRT58427.1"/>
    </source>
</evidence>
<sequence length="648" mass="71530">MRGWVATYCNHSHSAHPALCKGLLVDLCRPCHERSFASVPCTTVQILLIFTCHLLHYSTHLVGILVCASLGFLSLCCKVLASEDEQDALSTDPDELIESEDSEIISGDEEDMFRNLLSRAGFHLSYGDNTSQPQVTLREKLLMDAGAIAGFLTSLRVYLDDPAKVKRLLLPTKLSSSSCSKKDASNGDANSPSLMNLLMGVKVLQQAIIDLLIDIMVECCQPSEGRTGYDSSETSSKTSGSSGASTPPETGGDSEVSADYAQCDMYHRLEPGTGENNHTYAVQSSYPNTCEIVDRTDQERRIFPHETSTGDQPACDGLVQVSKVRAFRLRLKSLGTEVPQCVLDILTKILHTSADVAEAIMSDIDSDSGLDGNCTISCDTYSNDANEISPDALHLGIDQVVHGCHNHTDVYILIEMLSIPGLFVEVSQVFERALIRGAIGLQSVALVLERRHSQVLNIKSRSIVDDSQTRQVLVDGSIDSLPGQEDDFTSVLSLGEVLSLSGDVRVQDFVRMLYAIMFKIYTEEHYRFRMLKGLVERATNMSNSCRVVDIDMDVLVFLVREEDGIARPVMNMLREVAEVAQVDRANLWHQICSVEVEHIRFREEKQAEISKVADENASLSQRLNESEATTNRLKVSIFLFKLLGHINL</sequence>
<organism evidence="3 4">
    <name type="scientific">Ensete ventricosum</name>
    <name type="common">Abyssinian banana</name>
    <name type="synonym">Musa ensete</name>
    <dbReference type="NCBI Taxonomy" id="4639"/>
    <lineage>
        <taxon>Eukaryota</taxon>
        <taxon>Viridiplantae</taxon>
        <taxon>Streptophyta</taxon>
        <taxon>Embryophyta</taxon>
        <taxon>Tracheophyta</taxon>
        <taxon>Spermatophyta</taxon>
        <taxon>Magnoliopsida</taxon>
        <taxon>Liliopsida</taxon>
        <taxon>Zingiberales</taxon>
        <taxon>Musaceae</taxon>
        <taxon>Ensete</taxon>
    </lineage>
</organism>
<comment type="caution">
    <text evidence="3">The sequence shown here is derived from an EMBL/GenBank/DDBJ whole genome shotgun (WGS) entry which is preliminary data.</text>
</comment>
<dbReference type="Proteomes" id="UP000287651">
    <property type="component" value="Unassembled WGS sequence"/>
</dbReference>
<feature type="region of interest" description="Disordered" evidence="2">
    <location>
        <begin position="224"/>
        <end position="256"/>
    </location>
</feature>
<protein>
    <submittedName>
        <fullName evidence="3">Uncharacterized protein</fullName>
    </submittedName>
</protein>
<dbReference type="PANTHER" id="PTHR47242">
    <property type="entry name" value="TRAF-LIKE FAMILY PROTEIN"/>
    <property type="match status" value="1"/>
</dbReference>
<reference evidence="3 4" key="1">
    <citation type="journal article" date="2014" name="Agronomy (Basel)">
        <title>A Draft Genome Sequence for Ensete ventricosum, the Drought-Tolerant Tree Against Hunger.</title>
        <authorList>
            <person name="Harrison J."/>
            <person name="Moore K.A."/>
            <person name="Paszkiewicz K."/>
            <person name="Jones T."/>
            <person name="Grant M."/>
            <person name="Ambacheew D."/>
            <person name="Muzemil S."/>
            <person name="Studholme D.J."/>
        </authorList>
    </citation>
    <scope>NUCLEOTIDE SEQUENCE [LARGE SCALE GENOMIC DNA]</scope>
</reference>
<keyword evidence="1" id="KW-0175">Coiled coil</keyword>
<accession>A0A426Z375</accession>